<feature type="region of interest" description="Disordered" evidence="1">
    <location>
        <begin position="284"/>
        <end position="324"/>
    </location>
</feature>
<feature type="compositionally biased region" description="Polar residues" evidence="1">
    <location>
        <begin position="136"/>
        <end position="146"/>
    </location>
</feature>
<evidence type="ECO:0000256" key="1">
    <source>
        <dbReference type="SAM" id="MobiDB-lite"/>
    </source>
</evidence>
<dbReference type="OrthoDB" id="3055857at2759"/>
<dbReference type="AlphaFoldDB" id="A0A9W8ZYC3"/>
<reference evidence="3" key="1">
    <citation type="submission" date="2022-08" db="EMBL/GenBank/DDBJ databases">
        <title>A Global Phylogenomic Analysis of the Shiitake Genus Lentinula.</title>
        <authorList>
            <consortium name="DOE Joint Genome Institute"/>
            <person name="Sierra-Patev S."/>
            <person name="Min B."/>
            <person name="Naranjo-Ortiz M."/>
            <person name="Looney B."/>
            <person name="Konkel Z."/>
            <person name="Slot J.C."/>
            <person name="Sakamoto Y."/>
            <person name="Steenwyk J.L."/>
            <person name="Rokas A."/>
            <person name="Carro J."/>
            <person name="Camarero S."/>
            <person name="Ferreira P."/>
            <person name="Molpeceres G."/>
            <person name="Ruiz-Duenas F.J."/>
            <person name="Serrano A."/>
            <person name="Henrissat B."/>
            <person name="Drula E."/>
            <person name="Hughes K.W."/>
            <person name="Mata J.L."/>
            <person name="Ishikawa N.K."/>
            <person name="Vargas-Isla R."/>
            <person name="Ushijima S."/>
            <person name="Smith C.A."/>
            <person name="Ahrendt S."/>
            <person name="Andreopoulos W."/>
            <person name="He G."/>
            <person name="Labutti K."/>
            <person name="Lipzen A."/>
            <person name="Ng V."/>
            <person name="Riley R."/>
            <person name="Sandor L."/>
            <person name="Barry K."/>
            <person name="Martinez A.T."/>
            <person name="Xiao Y."/>
            <person name="Gibbons J.G."/>
            <person name="Terashima K."/>
            <person name="Grigoriev I.V."/>
            <person name="Hibbett D.S."/>
        </authorList>
    </citation>
    <scope>NUCLEOTIDE SEQUENCE</scope>
    <source>
        <strain evidence="3">JLM2183</strain>
    </source>
</reference>
<feature type="compositionally biased region" description="Low complexity" evidence="1">
    <location>
        <begin position="102"/>
        <end position="113"/>
    </location>
</feature>
<protein>
    <submittedName>
        <fullName evidence="3">Uncharacterized protein</fullName>
    </submittedName>
</protein>
<accession>A0A9W8ZYC3</accession>
<comment type="caution">
    <text evidence="3">The sequence shown here is derived from an EMBL/GenBank/DDBJ whole genome shotgun (WGS) entry which is preliminary data.</text>
</comment>
<keyword evidence="4" id="KW-1185">Reference proteome</keyword>
<evidence type="ECO:0000313" key="3">
    <source>
        <dbReference type="EMBL" id="KAJ4470143.1"/>
    </source>
</evidence>
<feature type="compositionally biased region" description="Basic residues" evidence="1">
    <location>
        <begin position="74"/>
        <end position="94"/>
    </location>
</feature>
<sequence length="456" mass="51332">MRKPLDTRYETPHPSALSETQVYKLPSSVGPYLSPSKFSPIPKVTSQRSHRRTSSTNLKENASVLYSPFPKGNHPQKLKKYGKLAKRVAKKRAGSGRNNENPSDSHYSSASSPDPHKQEPTYTEKPYSPNIPRMRVSQSTANSPTESPTRARRPSAPTPPRKFDWKHYVPAYTMSSVDLRAPIAGYPESHFDVDPIEFIRPSPNHSQLDFNRPPSQLSLYDYNNGSTHNNNMQVDDIILANQDAFFTDVRSTSTPFKNLGSLNTADRRFGGTVDPAALSGSALLQSNRDGQETETDNDSCGSDSDEYMRESKPRKSFRALKLASRNRSQLSGGYITPSDDSGDEEMRRRSLWISDSLISPPKTVDWKSVPQQPEADAYSHPDNRDDMVTDEDERISEHALQDLFDDLIFSRYICCVSMELVLNGDFQIPQLWTFIARLLTTTLSQIVFVFLFALVL</sequence>
<evidence type="ECO:0000313" key="4">
    <source>
        <dbReference type="Proteomes" id="UP001150266"/>
    </source>
</evidence>
<evidence type="ECO:0000256" key="2">
    <source>
        <dbReference type="SAM" id="Phobius"/>
    </source>
</evidence>
<keyword evidence="2" id="KW-1133">Transmembrane helix</keyword>
<dbReference type="Proteomes" id="UP001150266">
    <property type="component" value="Unassembled WGS sequence"/>
</dbReference>
<organism evidence="3 4">
    <name type="scientific">Lentinula aciculospora</name>
    <dbReference type="NCBI Taxonomy" id="153920"/>
    <lineage>
        <taxon>Eukaryota</taxon>
        <taxon>Fungi</taxon>
        <taxon>Dikarya</taxon>
        <taxon>Basidiomycota</taxon>
        <taxon>Agaricomycotina</taxon>
        <taxon>Agaricomycetes</taxon>
        <taxon>Agaricomycetidae</taxon>
        <taxon>Agaricales</taxon>
        <taxon>Marasmiineae</taxon>
        <taxon>Omphalotaceae</taxon>
        <taxon>Lentinula</taxon>
    </lineage>
</organism>
<gene>
    <name evidence="3" type="ORF">J3R30DRAFT_1230318</name>
</gene>
<feature type="compositionally biased region" description="Basic and acidic residues" evidence="1">
    <location>
        <begin position="1"/>
        <end position="11"/>
    </location>
</feature>
<feature type="transmembrane region" description="Helical" evidence="2">
    <location>
        <begin position="431"/>
        <end position="455"/>
    </location>
</feature>
<keyword evidence="2" id="KW-0812">Transmembrane</keyword>
<dbReference type="EMBL" id="JAOTPV010000027">
    <property type="protein sequence ID" value="KAJ4470143.1"/>
    <property type="molecule type" value="Genomic_DNA"/>
</dbReference>
<name>A0A9W8ZYC3_9AGAR</name>
<feature type="region of interest" description="Disordered" evidence="1">
    <location>
        <begin position="1"/>
        <end position="163"/>
    </location>
</feature>
<proteinExistence type="predicted"/>
<feature type="region of interest" description="Disordered" evidence="1">
    <location>
        <begin position="363"/>
        <end position="385"/>
    </location>
</feature>
<keyword evidence="2" id="KW-0472">Membrane</keyword>